<keyword evidence="4" id="KW-0378">Hydrolase</keyword>
<dbReference type="GO" id="GO:0004519">
    <property type="term" value="F:endonuclease activity"/>
    <property type="evidence" value="ECO:0007669"/>
    <property type="project" value="UniProtKB-KW"/>
</dbReference>
<dbReference type="Gene3D" id="3.60.10.10">
    <property type="entry name" value="Endonuclease/exonuclease/phosphatase"/>
    <property type="match status" value="1"/>
</dbReference>
<name>A0ABQ6LQ68_9RHOB</name>
<sequence length="388" mass="40645">MAGRRLIRRLAAAALALVMAAGPAHAADPPVPPRAGDAVRVAQFNAAMARKGAGVLIRDIARGDPQVLAVAEIILRVRPDILLINELDADPEGRALAGFRNLLAEGVAGLDGLDYAHAHQGPQNVGIPSGHDLDGDGRSMGPGDAFGFGRFPGQYAMAVLSRFPLGAVRSFARLRWAAMPGARRPVKPDGTPFHADAAWQAMRLSSKAHWIVPVAIEGGTLHLLAAHPTPPVFDGPEDRNGRRNADEIRLIREILGAGGDWLADDTGRPGGLGPADLVVVAGDLNADPDGGDGIRAEIAALLADPRLQDPAPASPGAPGGQTADWPDAPGGPISLRVDYVLPSTGFEVLGAGVFWPGRGDPLARLTGLRKRRPASSDHRLVWVDLRPR</sequence>
<gene>
    <name evidence="4" type="ORF">LNKW23_21770</name>
</gene>
<evidence type="ECO:0000313" key="5">
    <source>
        <dbReference type="Proteomes" id="UP001239909"/>
    </source>
</evidence>
<dbReference type="Pfam" id="PF03372">
    <property type="entry name" value="Exo_endo_phos"/>
    <property type="match status" value="1"/>
</dbReference>
<protein>
    <submittedName>
        <fullName evidence="4">Endonuclease/exonuclease/phosphatase family protein</fullName>
    </submittedName>
</protein>
<evidence type="ECO:0000256" key="2">
    <source>
        <dbReference type="SAM" id="SignalP"/>
    </source>
</evidence>
<organism evidence="4 5">
    <name type="scientific">Paralimibaculum aggregatum</name>
    <dbReference type="NCBI Taxonomy" id="3036245"/>
    <lineage>
        <taxon>Bacteria</taxon>
        <taxon>Pseudomonadati</taxon>
        <taxon>Pseudomonadota</taxon>
        <taxon>Alphaproteobacteria</taxon>
        <taxon>Rhodobacterales</taxon>
        <taxon>Paracoccaceae</taxon>
        <taxon>Paralimibaculum</taxon>
    </lineage>
</organism>
<feature type="chain" id="PRO_5047011198" evidence="2">
    <location>
        <begin position="27"/>
        <end position="388"/>
    </location>
</feature>
<accession>A0ABQ6LQ68</accession>
<dbReference type="EMBL" id="BSYI01000014">
    <property type="protein sequence ID" value="GMG82964.1"/>
    <property type="molecule type" value="Genomic_DNA"/>
</dbReference>
<evidence type="ECO:0000259" key="3">
    <source>
        <dbReference type="Pfam" id="PF03372"/>
    </source>
</evidence>
<feature type="signal peptide" evidence="2">
    <location>
        <begin position="1"/>
        <end position="26"/>
    </location>
</feature>
<keyword evidence="4" id="KW-0540">Nuclease</keyword>
<reference evidence="4 5" key="1">
    <citation type="submission" date="2023-04" db="EMBL/GenBank/DDBJ databases">
        <title>Marinoamorphus aggregata gen. nov., sp. Nov., isolate from tissue of brittle star Ophioplocus japonicus.</title>
        <authorList>
            <person name="Kawano K."/>
            <person name="Sawayama S."/>
            <person name="Nakagawa S."/>
        </authorList>
    </citation>
    <scope>NUCLEOTIDE SEQUENCE [LARGE SCALE GENOMIC DNA]</scope>
    <source>
        <strain evidence="4 5">NKW23</strain>
    </source>
</reference>
<feature type="domain" description="Endonuclease/exonuclease/phosphatase" evidence="3">
    <location>
        <begin position="43"/>
        <end position="378"/>
    </location>
</feature>
<comment type="caution">
    <text evidence="4">The sequence shown here is derived from an EMBL/GenBank/DDBJ whole genome shotgun (WGS) entry which is preliminary data.</text>
</comment>
<keyword evidence="5" id="KW-1185">Reference proteome</keyword>
<evidence type="ECO:0000256" key="1">
    <source>
        <dbReference type="SAM" id="MobiDB-lite"/>
    </source>
</evidence>
<proteinExistence type="predicted"/>
<evidence type="ECO:0000313" key="4">
    <source>
        <dbReference type="EMBL" id="GMG82964.1"/>
    </source>
</evidence>
<dbReference type="InterPro" id="IPR036691">
    <property type="entry name" value="Endo/exonu/phosph_ase_sf"/>
</dbReference>
<dbReference type="Proteomes" id="UP001239909">
    <property type="component" value="Unassembled WGS sequence"/>
</dbReference>
<dbReference type="SUPFAM" id="SSF56219">
    <property type="entry name" value="DNase I-like"/>
    <property type="match status" value="1"/>
</dbReference>
<feature type="region of interest" description="Disordered" evidence="1">
    <location>
        <begin position="307"/>
        <end position="329"/>
    </location>
</feature>
<dbReference type="InterPro" id="IPR005135">
    <property type="entry name" value="Endo/exonuclease/phosphatase"/>
</dbReference>
<keyword evidence="4" id="KW-0255">Endonuclease</keyword>
<dbReference type="RefSeq" id="WP_285671755.1">
    <property type="nucleotide sequence ID" value="NZ_BSYI01000014.1"/>
</dbReference>
<keyword evidence="2" id="KW-0732">Signal</keyword>